<reference evidence="1 2" key="1">
    <citation type="submission" date="2019-02" db="EMBL/GenBank/DDBJ databases">
        <title>Deep-cultivation of Planctomycetes and their phenomic and genomic characterization uncovers novel biology.</title>
        <authorList>
            <person name="Wiegand S."/>
            <person name="Jogler M."/>
            <person name="Boedeker C."/>
            <person name="Pinto D."/>
            <person name="Vollmers J."/>
            <person name="Rivas-Marin E."/>
            <person name="Kohn T."/>
            <person name="Peeters S.H."/>
            <person name="Heuer A."/>
            <person name="Rast P."/>
            <person name="Oberbeckmann S."/>
            <person name="Bunk B."/>
            <person name="Jeske O."/>
            <person name="Meyerdierks A."/>
            <person name="Storesund J.E."/>
            <person name="Kallscheuer N."/>
            <person name="Luecker S."/>
            <person name="Lage O.M."/>
            <person name="Pohl T."/>
            <person name="Merkel B.J."/>
            <person name="Hornburger P."/>
            <person name="Mueller R.-W."/>
            <person name="Bruemmer F."/>
            <person name="Labrenz M."/>
            <person name="Spormann A.M."/>
            <person name="Op den Camp H."/>
            <person name="Overmann J."/>
            <person name="Amann R."/>
            <person name="Jetten M.S.M."/>
            <person name="Mascher T."/>
            <person name="Medema M.H."/>
            <person name="Devos D.P."/>
            <person name="Kaster A.-K."/>
            <person name="Ovreas L."/>
            <person name="Rohde M."/>
            <person name="Galperin M.Y."/>
            <person name="Jogler C."/>
        </authorList>
    </citation>
    <scope>NUCLEOTIDE SEQUENCE [LARGE SCALE GENOMIC DNA]</scope>
    <source>
        <strain evidence="1 2">Pan189</strain>
    </source>
</reference>
<gene>
    <name evidence="1" type="primary">inlA</name>
    <name evidence="1" type="ORF">Pan189_17780</name>
</gene>
<proteinExistence type="predicted"/>
<dbReference type="KEGG" id="svp:Pan189_17780"/>
<keyword evidence="2" id="KW-1185">Reference proteome</keyword>
<sequence length="292" mass="31964">MIRFWQSFGARSTLLLILVLFAVGCGERVERLTPPEIPRAPLAPPVTSGKTVAELREELGANENAQFTKVGGKIVEAQLFQSGVTDIAPLEGLPLRVLDIGGLPVESIAVVSGMPLVDLTLEETKVADLSPLEGMQLEIFKAQNTPVADISVLKTMPLRQLNLMGTQVADFESLSEMPLETLWLPQTKFADLSKLSGLRLASLDVQDSLVSDLAPLSDMKSLRRLNIAGTKVSDLTPLEGLPLERLIFSPTEIAKGLDTIRSMKSLREIGDSFQTRLPPEQFWMQFDESDNL</sequence>
<dbReference type="PROSITE" id="PS51257">
    <property type="entry name" value="PROKAR_LIPOPROTEIN"/>
    <property type="match status" value="1"/>
</dbReference>
<dbReference type="OrthoDB" id="210921at2"/>
<name>A0A517R0K0_9PLAN</name>
<dbReference type="RefSeq" id="WP_145363512.1">
    <property type="nucleotide sequence ID" value="NZ_CP036268.1"/>
</dbReference>
<dbReference type="Proteomes" id="UP000317318">
    <property type="component" value="Chromosome"/>
</dbReference>
<dbReference type="SUPFAM" id="SSF52058">
    <property type="entry name" value="L domain-like"/>
    <property type="match status" value="1"/>
</dbReference>
<protein>
    <submittedName>
        <fullName evidence="1">Internalin-A</fullName>
    </submittedName>
</protein>
<dbReference type="InterPro" id="IPR032675">
    <property type="entry name" value="LRR_dom_sf"/>
</dbReference>
<dbReference type="Gene3D" id="3.80.10.10">
    <property type="entry name" value="Ribonuclease Inhibitor"/>
    <property type="match status" value="1"/>
</dbReference>
<dbReference type="EMBL" id="CP036268">
    <property type="protein sequence ID" value="QDT37398.1"/>
    <property type="molecule type" value="Genomic_DNA"/>
</dbReference>
<organism evidence="1 2">
    <name type="scientific">Stratiformator vulcanicus</name>
    <dbReference type="NCBI Taxonomy" id="2527980"/>
    <lineage>
        <taxon>Bacteria</taxon>
        <taxon>Pseudomonadati</taxon>
        <taxon>Planctomycetota</taxon>
        <taxon>Planctomycetia</taxon>
        <taxon>Planctomycetales</taxon>
        <taxon>Planctomycetaceae</taxon>
        <taxon>Stratiformator</taxon>
    </lineage>
</organism>
<dbReference type="AlphaFoldDB" id="A0A517R0K0"/>
<evidence type="ECO:0000313" key="2">
    <source>
        <dbReference type="Proteomes" id="UP000317318"/>
    </source>
</evidence>
<evidence type="ECO:0000313" key="1">
    <source>
        <dbReference type="EMBL" id="QDT37398.1"/>
    </source>
</evidence>
<accession>A0A517R0K0</accession>